<gene>
    <name evidence="1" type="ORF">FEHR0123_LOCUS11199</name>
</gene>
<dbReference type="EMBL" id="HBIE01036646">
    <property type="protein sequence ID" value="CAE0316222.1"/>
    <property type="molecule type" value="Transcribed_RNA"/>
</dbReference>
<reference evidence="1" key="1">
    <citation type="submission" date="2021-01" db="EMBL/GenBank/DDBJ databases">
        <authorList>
            <person name="Corre E."/>
            <person name="Pelletier E."/>
            <person name="Niang G."/>
            <person name="Scheremetjew M."/>
            <person name="Finn R."/>
            <person name="Kale V."/>
            <person name="Holt S."/>
            <person name="Cochrane G."/>
            <person name="Meng A."/>
            <person name="Brown T."/>
            <person name="Cohen L."/>
        </authorList>
    </citation>
    <scope>NUCLEOTIDE SEQUENCE</scope>
    <source>
        <strain evidence="1">Fehren 1</strain>
    </source>
</reference>
<sequence>MHRGLTMGLVARLLVLLLQKQELLSLHVLHLGLLLAISYCARGRQGLLHAAVRILRVSHVLHADWWVCHELACCQLVVLQDLVHKFLLFGTRDCGCSYLGVRFSRAMIVDR</sequence>
<dbReference type="AlphaFoldDB" id="A0A7S3MRA5"/>
<name>A0A7S3MRA5_9SPIT</name>
<accession>A0A7S3MRA5</accession>
<proteinExistence type="predicted"/>
<organism evidence="1">
    <name type="scientific">Favella ehrenbergii</name>
    <dbReference type="NCBI Taxonomy" id="182087"/>
    <lineage>
        <taxon>Eukaryota</taxon>
        <taxon>Sar</taxon>
        <taxon>Alveolata</taxon>
        <taxon>Ciliophora</taxon>
        <taxon>Intramacronucleata</taxon>
        <taxon>Spirotrichea</taxon>
        <taxon>Choreotrichia</taxon>
        <taxon>Tintinnida</taxon>
        <taxon>Xystonellidae</taxon>
        <taxon>Favella</taxon>
    </lineage>
</organism>
<evidence type="ECO:0000313" key="1">
    <source>
        <dbReference type="EMBL" id="CAE0316222.1"/>
    </source>
</evidence>
<protein>
    <submittedName>
        <fullName evidence="1">Uncharacterized protein</fullName>
    </submittedName>
</protein>